<dbReference type="PROSITE" id="PS50885">
    <property type="entry name" value="HAMP"/>
    <property type="match status" value="2"/>
</dbReference>
<sequence length="362" mass="38691">MLQASTMDMSTEEHPFFAYLCTALSAPLSSPLALYNGPTSSKTETIQRNLSTLFARLKAAEDAFRSKGIETPLISQTEQATDANAATMLSEGAPAPKSESPDLAVRDTRLAPSNPLSQASTISAPASPRIDHEVCSHCGAPATRDSKTAERGLTATDELELLKTQVQDVARVCNSVAIGDLSKKITIEVHSDAMSNLKAAVNSMVDRLGQFAQEVTSVSLEVGTQGILGGQAHLPRVEGTWLELTNVVNKLAADLTLQVRCVAEVTKAVARGDLSRLIEIDARGELLDMKNTVNGMVLRLRALTSEVLRVTREVGIQGEPVGLENVPDIEGVWLELLINVNQICSFKSLTDQVPLALSPPPS</sequence>
<dbReference type="GO" id="GO:0000160">
    <property type="term" value="P:phosphorelay signal transduction system"/>
    <property type="evidence" value="ECO:0007669"/>
    <property type="project" value="UniProtKB-KW"/>
</dbReference>
<dbReference type="SMART" id="SM00304">
    <property type="entry name" value="HAMP"/>
    <property type="match status" value="2"/>
</dbReference>
<dbReference type="FunFam" id="1.20.120.1530:FF:000003">
    <property type="entry name" value="Atypical/HisK protein kinase"/>
    <property type="match status" value="1"/>
</dbReference>
<keyword evidence="2" id="KW-0902">Two-component regulatory system</keyword>
<evidence type="ECO:0000313" key="5">
    <source>
        <dbReference type="Proteomes" id="UP000054007"/>
    </source>
</evidence>
<dbReference type="STRING" id="1314674.A0A0D7BXM5"/>
<dbReference type="AlphaFoldDB" id="A0A0D7BXM5"/>
<evidence type="ECO:0000313" key="4">
    <source>
        <dbReference type="EMBL" id="KIY74406.1"/>
    </source>
</evidence>
<feature type="domain" description="HAMP" evidence="3">
    <location>
        <begin position="262"/>
        <end position="305"/>
    </location>
</feature>
<dbReference type="GO" id="GO:0071474">
    <property type="term" value="P:cellular hyperosmotic response"/>
    <property type="evidence" value="ECO:0007669"/>
    <property type="project" value="TreeGrafter"/>
</dbReference>
<dbReference type="GO" id="GO:0004673">
    <property type="term" value="F:protein histidine kinase activity"/>
    <property type="evidence" value="ECO:0007669"/>
    <property type="project" value="TreeGrafter"/>
</dbReference>
<evidence type="ECO:0000256" key="2">
    <source>
        <dbReference type="ARBA" id="ARBA00023012"/>
    </source>
</evidence>
<dbReference type="PANTHER" id="PTHR45339">
    <property type="entry name" value="HYBRID SIGNAL TRANSDUCTION HISTIDINE KINASE J"/>
    <property type="match status" value="1"/>
</dbReference>
<dbReference type="InterPro" id="IPR003660">
    <property type="entry name" value="HAMP_dom"/>
</dbReference>
<name>A0A0D7BXM5_9AGAR</name>
<protein>
    <recommendedName>
        <fullName evidence="3">HAMP domain-containing protein</fullName>
    </recommendedName>
</protein>
<dbReference type="SUPFAM" id="SSF58104">
    <property type="entry name" value="Methyl-accepting chemotaxis protein (MCP) signaling domain"/>
    <property type="match status" value="1"/>
</dbReference>
<accession>A0A0D7BXM5</accession>
<keyword evidence="1" id="KW-0597">Phosphoprotein</keyword>
<feature type="domain" description="HAMP" evidence="3">
    <location>
        <begin position="160"/>
        <end position="213"/>
    </location>
</feature>
<organism evidence="4 5">
    <name type="scientific">Cylindrobasidium torrendii FP15055 ss-10</name>
    <dbReference type="NCBI Taxonomy" id="1314674"/>
    <lineage>
        <taxon>Eukaryota</taxon>
        <taxon>Fungi</taxon>
        <taxon>Dikarya</taxon>
        <taxon>Basidiomycota</taxon>
        <taxon>Agaricomycotina</taxon>
        <taxon>Agaricomycetes</taxon>
        <taxon>Agaricomycetidae</taxon>
        <taxon>Agaricales</taxon>
        <taxon>Marasmiineae</taxon>
        <taxon>Physalacriaceae</taxon>
        <taxon>Cylindrobasidium</taxon>
    </lineage>
</organism>
<evidence type="ECO:0000256" key="1">
    <source>
        <dbReference type="ARBA" id="ARBA00022553"/>
    </source>
</evidence>
<evidence type="ECO:0000259" key="3">
    <source>
        <dbReference type="PROSITE" id="PS50885"/>
    </source>
</evidence>
<dbReference type="EMBL" id="KN880431">
    <property type="protein sequence ID" value="KIY74406.1"/>
    <property type="molecule type" value="Genomic_DNA"/>
</dbReference>
<dbReference type="CDD" id="cd06225">
    <property type="entry name" value="HAMP"/>
    <property type="match status" value="1"/>
</dbReference>
<gene>
    <name evidence="4" type="ORF">CYLTODRAFT_484718</name>
</gene>
<dbReference type="GO" id="GO:0016020">
    <property type="term" value="C:membrane"/>
    <property type="evidence" value="ECO:0007669"/>
    <property type="project" value="InterPro"/>
</dbReference>
<dbReference type="PANTHER" id="PTHR45339:SF1">
    <property type="entry name" value="HYBRID SIGNAL TRANSDUCTION HISTIDINE KINASE J"/>
    <property type="match status" value="1"/>
</dbReference>
<dbReference type="Proteomes" id="UP000054007">
    <property type="component" value="Unassembled WGS sequence"/>
</dbReference>
<dbReference type="Gene3D" id="1.20.120.1530">
    <property type="match status" value="1"/>
</dbReference>
<dbReference type="OrthoDB" id="10266508at2759"/>
<dbReference type="Pfam" id="PF00672">
    <property type="entry name" value="HAMP"/>
    <property type="match status" value="1"/>
</dbReference>
<keyword evidence="5" id="KW-1185">Reference proteome</keyword>
<proteinExistence type="predicted"/>
<reference evidence="4 5" key="1">
    <citation type="journal article" date="2015" name="Fungal Genet. Biol.">
        <title>Evolution of novel wood decay mechanisms in Agaricales revealed by the genome sequences of Fistulina hepatica and Cylindrobasidium torrendii.</title>
        <authorList>
            <person name="Floudas D."/>
            <person name="Held B.W."/>
            <person name="Riley R."/>
            <person name="Nagy L.G."/>
            <person name="Koehler G."/>
            <person name="Ransdell A.S."/>
            <person name="Younus H."/>
            <person name="Chow J."/>
            <person name="Chiniquy J."/>
            <person name="Lipzen A."/>
            <person name="Tritt A."/>
            <person name="Sun H."/>
            <person name="Haridas S."/>
            <person name="LaButti K."/>
            <person name="Ohm R.A."/>
            <person name="Kues U."/>
            <person name="Blanchette R.A."/>
            <person name="Grigoriev I.V."/>
            <person name="Minto R.E."/>
            <person name="Hibbett D.S."/>
        </authorList>
    </citation>
    <scope>NUCLEOTIDE SEQUENCE [LARGE SCALE GENOMIC DNA]</scope>
    <source>
        <strain evidence="4 5">FP15055 ss-10</strain>
    </source>
</reference>